<keyword evidence="3" id="KW-1185">Reference proteome</keyword>
<feature type="region of interest" description="Disordered" evidence="1">
    <location>
        <begin position="1"/>
        <end position="26"/>
    </location>
</feature>
<evidence type="ECO:0000313" key="2">
    <source>
        <dbReference type="EMBL" id="KAJ3639409.1"/>
    </source>
</evidence>
<organism evidence="2 3">
    <name type="scientific">Zophobas morio</name>
    <dbReference type="NCBI Taxonomy" id="2755281"/>
    <lineage>
        <taxon>Eukaryota</taxon>
        <taxon>Metazoa</taxon>
        <taxon>Ecdysozoa</taxon>
        <taxon>Arthropoda</taxon>
        <taxon>Hexapoda</taxon>
        <taxon>Insecta</taxon>
        <taxon>Pterygota</taxon>
        <taxon>Neoptera</taxon>
        <taxon>Endopterygota</taxon>
        <taxon>Coleoptera</taxon>
        <taxon>Polyphaga</taxon>
        <taxon>Cucujiformia</taxon>
        <taxon>Tenebrionidae</taxon>
        <taxon>Zophobas</taxon>
    </lineage>
</organism>
<evidence type="ECO:0000313" key="3">
    <source>
        <dbReference type="Proteomes" id="UP001168821"/>
    </source>
</evidence>
<name>A0AA38HLM1_9CUCU</name>
<reference evidence="2" key="1">
    <citation type="journal article" date="2023" name="G3 (Bethesda)">
        <title>Whole genome assemblies of Zophobas morio and Tenebrio molitor.</title>
        <authorList>
            <person name="Kaur S."/>
            <person name="Stinson S.A."/>
            <person name="diCenzo G.C."/>
        </authorList>
    </citation>
    <scope>NUCLEOTIDE SEQUENCE</scope>
    <source>
        <strain evidence="2">QUZm001</strain>
    </source>
</reference>
<protein>
    <submittedName>
        <fullName evidence="2">Uncharacterized protein</fullName>
    </submittedName>
</protein>
<proteinExistence type="predicted"/>
<gene>
    <name evidence="2" type="ORF">Zmor_002770</name>
</gene>
<accession>A0AA38HLM1</accession>
<dbReference type="EMBL" id="JALNTZ010000010">
    <property type="protein sequence ID" value="KAJ3639409.1"/>
    <property type="molecule type" value="Genomic_DNA"/>
</dbReference>
<evidence type="ECO:0000256" key="1">
    <source>
        <dbReference type="SAM" id="MobiDB-lite"/>
    </source>
</evidence>
<dbReference type="AlphaFoldDB" id="A0AA38HLM1"/>
<sequence length="200" mass="22076">MDERVDCTPGARPHSAMRTETTGSPRPMRSALIKLSMIVYCERMRVGLVHVQRRKLAVAELARVALHDFAGERPVARSTNTGHILKGHRVPLLEGPRPPPSRASSLWERRFTTPPNTETNATRSEITGLGHMENKVISRGYGFITPVGTGTAQDDLRYEHLKVDIDGQHDTASQTIRLTKTWTAGTSRKGLNSSGLSRMG</sequence>
<dbReference type="Proteomes" id="UP001168821">
    <property type="component" value="Unassembled WGS sequence"/>
</dbReference>
<comment type="caution">
    <text evidence="2">The sequence shown here is derived from an EMBL/GenBank/DDBJ whole genome shotgun (WGS) entry which is preliminary data.</text>
</comment>